<evidence type="ECO:0000256" key="1">
    <source>
        <dbReference type="ARBA" id="ARBA00022737"/>
    </source>
</evidence>
<evidence type="ECO:0000256" key="3">
    <source>
        <dbReference type="PROSITE-ProRule" id="PRU00339"/>
    </source>
</evidence>
<dbReference type="PROSITE" id="PS50005">
    <property type="entry name" value="TPR"/>
    <property type="match status" value="2"/>
</dbReference>
<dbReference type="InterPro" id="IPR051685">
    <property type="entry name" value="Ycf3/AcsC/BcsC/TPR_MFPF"/>
</dbReference>
<protein>
    <submittedName>
        <fullName evidence="4">Tetratricopeptide repeat protein</fullName>
    </submittedName>
</protein>
<keyword evidence="1" id="KW-0677">Repeat</keyword>
<dbReference type="SUPFAM" id="SSF48452">
    <property type="entry name" value="TPR-like"/>
    <property type="match status" value="2"/>
</dbReference>
<dbReference type="SMART" id="SM00028">
    <property type="entry name" value="TPR"/>
    <property type="match status" value="2"/>
</dbReference>
<dbReference type="Gene3D" id="1.25.40.10">
    <property type="entry name" value="Tetratricopeptide repeat domain"/>
    <property type="match status" value="1"/>
</dbReference>
<dbReference type="Pfam" id="PF00515">
    <property type="entry name" value="TPR_1"/>
    <property type="match status" value="1"/>
</dbReference>
<dbReference type="PANTHER" id="PTHR44943">
    <property type="entry name" value="CELLULOSE SYNTHASE OPERON PROTEIN C"/>
    <property type="match status" value="1"/>
</dbReference>
<proteinExistence type="predicted"/>
<accession>A0A314ZXN6</accession>
<dbReference type="InterPro" id="IPR011990">
    <property type="entry name" value="TPR-like_helical_dom_sf"/>
</dbReference>
<evidence type="ECO:0000256" key="2">
    <source>
        <dbReference type="ARBA" id="ARBA00022803"/>
    </source>
</evidence>
<feature type="repeat" description="TPR" evidence="3">
    <location>
        <begin position="159"/>
        <end position="192"/>
    </location>
</feature>
<evidence type="ECO:0000313" key="5">
    <source>
        <dbReference type="Proteomes" id="UP000251060"/>
    </source>
</evidence>
<dbReference type="PANTHER" id="PTHR44943:SF8">
    <property type="entry name" value="TPR REPEAT-CONTAINING PROTEIN MJ0263"/>
    <property type="match status" value="1"/>
</dbReference>
<dbReference type="Proteomes" id="UP000251060">
    <property type="component" value="Unassembled WGS sequence"/>
</dbReference>
<comment type="caution">
    <text evidence="4">The sequence shown here is derived from an EMBL/GenBank/DDBJ whole genome shotgun (WGS) entry which is preliminary data.</text>
</comment>
<sequence>MLYKSILSKEIEASVEYTASIVISIDMLDNLWDLATNFAHEKDYRSALLEIETILQYDPDNNEAQDKKKRWTDLYNKHSTSYDKIKLNPNTEKEWEDYGNCMIDRKMFAEAIHAFTHISGNPNKSSSWYNKGISYLHNLNYDDAIEHFNTAIEKNKYYYHAIFARGLAYLRDEQFEMALNDFDATLKLRPDYVPA</sequence>
<feature type="repeat" description="TPR" evidence="3">
    <location>
        <begin position="125"/>
        <end position="158"/>
    </location>
</feature>
<reference evidence="4 5" key="1">
    <citation type="submission" date="2018-02" db="EMBL/GenBank/DDBJ databases">
        <title>Subsurface microbial communities from deep shales in Ohio and West Virginia, USA.</title>
        <authorList>
            <person name="Wrighton K."/>
        </authorList>
    </citation>
    <scope>NUCLEOTIDE SEQUENCE [LARGE SCALE GENOMIC DNA]</scope>
    <source>
        <strain evidence="4 5">DSM 10369</strain>
    </source>
</reference>
<keyword evidence="2 3" id="KW-0802">TPR repeat</keyword>
<gene>
    <name evidence="4" type="ORF">B0H22_1125</name>
</gene>
<dbReference type="InterPro" id="IPR019734">
    <property type="entry name" value="TPR_rpt"/>
</dbReference>
<dbReference type="EMBL" id="PVBU01000012">
    <property type="protein sequence ID" value="PQV41968.1"/>
    <property type="molecule type" value="Genomic_DNA"/>
</dbReference>
<evidence type="ECO:0000313" key="4">
    <source>
        <dbReference type="EMBL" id="PQV41968.1"/>
    </source>
</evidence>
<organism evidence="4 5">
    <name type="scientific">Methanohalophilus euhalobius</name>
    <dbReference type="NCBI Taxonomy" id="51203"/>
    <lineage>
        <taxon>Archaea</taxon>
        <taxon>Methanobacteriati</taxon>
        <taxon>Methanobacteriota</taxon>
        <taxon>Stenosarchaea group</taxon>
        <taxon>Methanomicrobia</taxon>
        <taxon>Methanosarcinales</taxon>
        <taxon>Methanosarcinaceae</taxon>
        <taxon>Methanohalophilus</taxon>
    </lineage>
</organism>
<name>A0A314ZXN6_9EURY</name>
<dbReference type="AlphaFoldDB" id="A0A314ZXN6"/>